<reference evidence="3" key="1">
    <citation type="submission" date="2016-10" db="EMBL/GenBank/DDBJ databases">
        <authorList>
            <person name="Varghese N."/>
            <person name="Submissions S."/>
        </authorList>
    </citation>
    <scope>NUCLEOTIDE SEQUENCE [LARGE SCALE GENOMIC DNA]</scope>
    <source>
        <strain evidence="3">CGMCC 4.6856</strain>
    </source>
</reference>
<name>A0A1H9JKC0_9ACTN</name>
<evidence type="ECO:0000259" key="1">
    <source>
        <dbReference type="Pfam" id="PF12680"/>
    </source>
</evidence>
<dbReference type="EMBL" id="FOFA01000006">
    <property type="protein sequence ID" value="SEQ87260.1"/>
    <property type="molecule type" value="Genomic_DNA"/>
</dbReference>
<dbReference type="STRING" id="1036181.SAMN05421756_106241"/>
<accession>A0A1H9JKC0</accession>
<dbReference type="Proteomes" id="UP000198504">
    <property type="component" value="Unassembled WGS sequence"/>
</dbReference>
<keyword evidence="3" id="KW-1185">Reference proteome</keyword>
<dbReference type="RefSeq" id="WP_091182409.1">
    <property type="nucleotide sequence ID" value="NZ_FOFA01000006.1"/>
</dbReference>
<dbReference type="OrthoDB" id="3829522at2"/>
<dbReference type="InterPro" id="IPR037401">
    <property type="entry name" value="SnoaL-like"/>
</dbReference>
<evidence type="ECO:0000313" key="2">
    <source>
        <dbReference type="EMBL" id="SEQ87260.1"/>
    </source>
</evidence>
<dbReference type="InterPro" id="IPR032710">
    <property type="entry name" value="NTF2-like_dom_sf"/>
</dbReference>
<sequence length="121" mass="13649">MIADPVAFAEQWCEAWNAHDLDALLEHFHDDVVFTSPVARTVFPESGGTCTGMVALRDYWTRGLELVPDLHFTVEEVFAGISAVVIRYRNQRGQRVCEVLVFEGELVREGHGTYLVEDRPA</sequence>
<dbReference type="Pfam" id="PF12680">
    <property type="entry name" value="SnoaL_2"/>
    <property type="match status" value="1"/>
</dbReference>
<evidence type="ECO:0000313" key="3">
    <source>
        <dbReference type="Proteomes" id="UP000198504"/>
    </source>
</evidence>
<dbReference type="Gene3D" id="3.10.450.50">
    <property type="match status" value="1"/>
</dbReference>
<feature type="domain" description="SnoaL-like" evidence="1">
    <location>
        <begin position="9"/>
        <end position="93"/>
    </location>
</feature>
<proteinExistence type="predicted"/>
<protein>
    <submittedName>
        <fullName evidence="2">SnoaL-like domain-containing protein</fullName>
    </submittedName>
</protein>
<dbReference type="SUPFAM" id="SSF54427">
    <property type="entry name" value="NTF2-like"/>
    <property type="match status" value="1"/>
</dbReference>
<gene>
    <name evidence="2" type="ORF">SAMN05421756_106241</name>
</gene>
<organism evidence="2 3">
    <name type="scientific">Microlunatus flavus</name>
    <dbReference type="NCBI Taxonomy" id="1036181"/>
    <lineage>
        <taxon>Bacteria</taxon>
        <taxon>Bacillati</taxon>
        <taxon>Actinomycetota</taxon>
        <taxon>Actinomycetes</taxon>
        <taxon>Propionibacteriales</taxon>
        <taxon>Propionibacteriaceae</taxon>
        <taxon>Microlunatus</taxon>
    </lineage>
</organism>
<dbReference type="AlphaFoldDB" id="A0A1H9JKC0"/>